<proteinExistence type="predicted"/>
<comment type="caution">
    <text evidence="2">The sequence shown here is derived from an EMBL/GenBank/DDBJ whole genome shotgun (WGS) entry which is preliminary data.</text>
</comment>
<accession>A0AAV5V9L3</accession>
<name>A0AAV5V9L3_9BILA</name>
<organism evidence="2 3">
    <name type="scientific">Pristionchus fissidentatus</name>
    <dbReference type="NCBI Taxonomy" id="1538716"/>
    <lineage>
        <taxon>Eukaryota</taxon>
        <taxon>Metazoa</taxon>
        <taxon>Ecdysozoa</taxon>
        <taxon>Nematoda</taxon>
        <taxon>Chromadorea</taxon>
        <taxon>Rhabditida</taxon>
        <taxon>Rhabditina</taxon>
        <taxon>Diplogasteromorpha</taxon>
        <taxon>Diplogasteroidea</taxon>
        <taxon>Neodiplogasteridae</taxon>
        <taxon>Pristionchus</taxon>
    </lineage>
</organism>
<dbReference type="EMBL" id="BTSY01000002">
    <property type="protein sequence ID" value="GMT15250.1"/>
    <property type="molecule type" value="Genomic_DNA"/>
</dbReference>
<dbReference type="Proteomes" id="UP001432322">
    <property type="component" value="Unassembled WGS sequence"/>
</dbReference>
<feature type="non-terminal residue" evidence="2">
    <location>
        <position position="104"/>
    </location>
</feature>
<reference evidence="2" key="1">
    <citation type="submission" date="2023-10" db="EMBL/GenBank/DDBJ databases">
        <title>Genome assembly of Pristionchus species.</title>
        <authorList>
            <person name="Yoshida K."/>
            <person name="Sommer R.J."/>
        </authorList>
    </citation>
    <scope>NUCLEOTIDE SEQUENCE</scope>
    <source>
        <strain evidence="2">RS5133</strain>
    </source>
</reference>
<feature type="signal peptide" evidence="1">
    <location>
        <begin position="1"/>
        <end position="21"/>
    </location>
</feature>
<feature type="non-terminal residue" evidence="2">
    <location>
        <position position="1"/>
    </location>
</feature>
<evidence type="ECO:0000256" key="1">
    <source>
        <dbReference type="SAM" id="SignalP"/>
    </source>
</evidence>
<keyword evidence="1" id="KW-0732">Signal</keyword>
<protein>
    <recommendedName>
        <fullName evidence="4">Secreted protein</fullName>
    </recommendedName>
</protein>
<keyword evidence="3" id="KW-1185">Reference proteome</keyword>
<dbReference type="AlphaFoldDB" id="A0AAV5V9L3"/>
<evidence type="ECO:0008006" key="4">
    <source>
        <dbReference type="Google" id="ProtNLM"/>
    </source>
</evidence>
<feature type="chain" id="PRO_5043484468" description="Secreted protein" evidence="1">
    <location>
        <begin position="22"/>
        <end position="104"/>
    </location>
</feature>
<evidence type="ECO:0000313" key="3">
    <source>
        <dbReference type="Proteomes" id="UP001432322"/>
    </source>
</evidence>
<gene>
    <name evidence="2" type="ORF">PFISCL1PPCAC_6547</name>
</gene>
<evidence type="ECO:0000313" key="2">
    <source>
        <dbReference type="EMBL" id="GMT15250.1"/>
    </source>
</evidence>
<sequence length="104" mass="12187">RCSFFLLCFSLHASARSNTLARPPVMYFVITGRRHRDSRGMEGVIPTIEVGVENEGEIEFLRREGRRWWSLLRQFSQSSTEMPLSFLIFFYFFPPLNSALFLAF</sequence>